<proteinExistence type="predicted"/>
<evidence type="ECO:0000256" key="1">
    <source>
        <dbReference type="ARBA" id="ARBA00004123"/>
    </source>
</evidence>
<evidence type="ECO:0000259" key="9">
    <source>
        <dbReference type="PROSITE" id="PS50048"/>
    </source>
</evidence>
<dbReference type="Proteomes" id="UP000799439">
    <property type="component" value="Unassembled WGS sequence"/>
</dbReference>
<dbReference type="CDD" id="cd12148">
    <property type="entry name" value="fungal_TF_MHR"/>
    <property type="match status" value="1"/>
</dbReference>
<keyword evidence="11" id="KW-1185">Reference proteome</keyword>
<dbReference type="GO" id="GO:0000981">
    <property type="term" value="F:DNA-binding transcription factor activity, RNA polymerase II-specific"/>
    <property type="evidence" value="ECO:0007669"/>
    <property type="project" value="InterPro"/>
</dbReference>
<reference evidence="10" key="1">
    <citation type="journal article" date="2020" name="Stud. Mycol.">
        <title>101 Dothideomycetes genomes: a test case for predicting lifestyles and emergence of pathogens.</title>
        <authorList>
            <person name="Haridas S."/>
            <person name="Albert R."/>
            <person name="Binder M."/>
            <person name="Bloem J."/>
            <person name="Labutti K."/>
            <person name="Salamov A."/>
            <person name="Andreopoulos B."/>
            <person name="Baker S."/>
            <person name="Barry K."/>
            <person name="Bills G."/>
            <person name="Bluhm B."/>
            <person name="Cannon C."/>
            <person name="Castanera R."/>
            <person name="Culley D."/>
            <person name="Daum C."/>
            <person name="Ezra D."/>
            <person name="Gonzalez J."/>
            <person name="Henrissat B."/>
            <person name="Kuo A."/>
            <person name="Liang C."/>
            <person name="Lipzen A."/>
            <person name="Lutzoni F."/>
            <person name="Magnuson J."/>
            <person name="Mondo S."/>
            <person name="Nolan M."/>
            <person name="Ohm R."/>
            <person name="Pangilinan J."/>
            <person name="Park H.-J."/>
            <person name="Ramirez L."/>
            <person name="Alfaro M."/>
            <person name="Sun H."/>
            <person name="Tritt A."/>
            <person name="Yoshinaga Y."/>
            <person name="Zwiers L.-H."/>
            <person name="Turgeon B."/>
            <person name="Goodwin S."/>
            <person name="Spatafora J."/>
            <person name="Crous P."/>
            <person name="Grigoriev I."/>
        </authorList>
    </citation>
    <scope>NUCLEOTIDE SEQUENCE</scope>
    <source>
        <strain evidence="10">CBS 260.36</strain>
    </source>
</reference>
<feature type="region of interest" description="Disordered" evidence="8">
    <location>
        <begin position="1"/>
        <end position="36"/>
    </location>
</feature>
<evidence type="ECO:0000256" key="6">
    <source>
        <dbReference type="ARBA" id="ARBA00023163"/>
    </source>
</evidence>
<evidence type="ECO:0000256" key="4">
    <source>
        <dbReference type="ARBA" id="ARBA00023015"/>
    </source>
</evidence>
<dbReference type="SMART" id="SM00906">
    <property type="entry name" value="Fungal_trans"/>
    <property type="match status" value="1"/>
</dbReference>
<evidence type="ECO:0000256" key="5">
    <source>
        <dbReference type="ARBA" id="ARBA00023125"/>
    </source>
</evidence>
<dbReference type="GO" id="GO:0006351">
    <property type="term" value="P:DNA-templated transcription"/>
    <property type="evidence" value="ECO:0007669"/>
    <property type="project" value="InterPro"/>
</dbReference>
<dbReference type="SUPFAM" id="SSF57701">
    <property type="entry name" value="Zn2/Cys6 DNA-binding domain"/>
    <property type="match status" value="1"/>
</dbReference>
<name>A0A9P4J4H4_9PEZI</name>
<dbReference type="Pfam" id="PF04082">
    <property type="entry name" value="Fungal_trans"/>
    <property type="match status" value="1"/>
</dbReference>
<dbReference type="GO" id="GO:0008270">
    <property type="term" value="F:zinc ion binding"/>
    <property type="evidence" value="ECO:0007669"/>
    <property type="project" value="InterPro"/>
</dbReference>
<protein>
    <recommendedName>
        <fullName evidence="9">Zn(2)-C6 fungal-type domain-containing protein</fullName>
    </recommendedName>
</protein>
<comment type="caution">
    <text evidence="10">The sequence shown here is derived from an EMBL/GenBank/DDBJ whole genome shotgun (WGS) entry which is preliminary data.</text>
</comment>
<evidence type="ECO:0000256" key="8">
    <source>
        <dbReference type="SAM" id="MobiDB-lite"/>
    </source>
</evidence>
<keyword evidence="5" id="KW-0238">DNA-binding</keyword>
<feature type="region of interest" description="Disordered" evidence="8">
    <location>
        <begin position="73"/>
        <end position="104"/>
    </location>
</feature>
<keyword evidence="3" id="KW-0862">Zinc</keyword>
<dbReference type="AlphaFoldDB" id="A0A9P4J4H4"/>
<dbReference type="PANTHER" id="PTHR31313">
    <property type="entry name" value="TY1 ENHANCER ACTIVATOR"/>
    <property type="match status" value="1"/>
</dbReference>
<dbReference type="GO" id="GO:0003677">
    <property type="term" value="F:DNA binding"/>
    <property type="evidence" value="ECO:0007669"/>
    <property type="project" value="UniProtKB-KW"/>
</dbReference>
<dbReference type="PROSITE" id="PS00463">
    <property type="entry name" value="ZN2_CY6_FUNGAL_1"/>
    <property type="match status" value="1"/>
</dbReference>
<dbReference type="OrthoDB" id="4161332at2759"/>
<evidence type="ECO:0000313" key="11">
    <source>
        <dbReference type="Proteomes" id="UP000799439"/>
    </source>
</evidence>
<accession>A0A9P4J4H4</accession>
<gene>
    <name evidence="10" type="ORF">K461DRAFT_321290</name>
</gene>
<dbReference type="CDD" id="cd00067">
    <property type="entry name" value="GAL4"/>
    <property type="match status" value="1"/>
</dbReference>
<dbReference type="GO" id="GO:0005634">
    <property type="term" value="C:nucleus"/>
    <property type="evidence" value="ECO:0007669"/>
    <property type="project" value="UniProtKB-SubCell"/>
</dbReference>
<keyword evidence="7" id="KW-0539">Nucleus</keyword>
<keyword evidence="2" id="KW-0479">Metal-binding</keyword>
<keyword evidence="4" id="KW-0805">Transcription regulation</keyword>
<dbReference type="InterPro" id="IPR007219">
    <property type="entry name" value="XnlR_reg_dom"/>
</dbReference>
<evidence type="ECO:0000256" key="2">
    <source>
        <dbReference type="ARBA" id="ARBA00022723"/>
    </source>
</evidence>
<organism evidence="10 11">
    <name type="scientific">Myriangium duriaei CBS 260.36</name>
    <dbReference type="NCBI Taxonomy" id="1168546"/>
    <lineage>
        <taxon>Eukaryota</taxon>
        <taxon>Fungi</taxon>
        <taxon>Dikarya</taxon>
        <taxon>Ascomycota</taxon>
        <taxon>Pezizomycotina</taxon>
        <taxon>Dothideomycetes</taxon>
        <taxon>Dothideomycetidae</taxon>
        <taxon>Myriangiales</taxon>
        <taxon>Myriangiaceae</taxon>
        <taxon>Myriangium</taxon>
    </lineage>
</organism>
<keyword evidence="6" id="KW-0804">Transcription</keyword>
<dbReference type="InterPro" id="IPR036864">
    <property type="entry name" value="Zn2-C6_fun-type_DNA-bd_sf"/>
</dbReference>
<dbReference type="PANTHER" id="PTHR31313:SF85">
    <property type="entry name" value="ZN(II)2CYS6 TRANSCRIPTION FACTOR (EUROFUNG)"/>
    <property type="match status" value="1"/>
</dbReference>
<sequence length="711" mass="78760">MASQVTPRSSENDLIGSDAEQPGSTGSPSGGKASLKRARRYGFACTECKERKIKCNGERPVCHSCQRSRRECRWSSKDSATKRRNTGNRLDSPESIRGTQVNGQVPLSDAAAERYSNNTTTTTNQGPGSHVGDADRPYASGTIPRAETAIWFQTGIGEDGTVTFNGPTSRFHAGPIDQSSPTSMNQQTLRSQYALMDSVWIPLIRSKQYIGNTGICTEVGLTLLEIYWAWLHPLHNWVYRPMLVMDLALGGPYCSDFLIMCIFSLVARHLTPQDQVSLHIGHAGQYVQRAKQLLQDELSAPTPQIPTIQGLLILGGAHCAMGKSSEGWLYTGMAFRMMVDIGLHLRTTKLAELERRTPAETETRRRLYNSAFLWDKTLSLALGRPPTLTERPYPTEDILDKYDDYILWQPVHAIEVTESLPQRPGYHTTVFCAFCRIHEITTDMLLLFSDATNHETLPTQIADLDSRLRQWYADIPNAIKIEDTSGLAQSSAPHIVSLNLMYHTLQILLRRPYLSTTTDDTSRDRTLTSSIVHSTAIYAIHALYTRTFPQKLMTYQISYCIFTAATIEVQEVHLAPTDARREAAAVRLAAAVRVLQEEALRNPGSGKSLNTIRRLLSTEQHRARGGRESQRGATPVHGTQAMESAGLVLPGPVQQVQDIGGEGLGDEFLFDPMMLLGGEDFGLTWADTGAGFHPEAFPWTVLDGLQRGTGE</sequence>
<feature type="domain" description="Zn(2)-C6 fungal-type" evidence="9">
    <location>
        <begin position="44"/>
        <end position="74"/>
    </location>
</feature>
<dbReference type="SMART" id="SM00066">
    <property type="entry name" value="GAL4"/>
    <property type="match status" value="1"/>
</dbReference>
<dbReference type="InterPro" id="IPR051615">
    <property type="entry name" value="Transcr_Regulatory_Elem"/>
</dbReference>
<dbReference type="EMBL" id="ML996086">
    <property type="protein sequence ID" value="KAF2152253.1"/>
    <property type="molecule type" value="Genomic_DNA"/>
</dbReference>
<evidence type="ECO:0000256" key="7">
    <source>
        <dbReference type="ARBA" id="ARBA00023242"/>
    </source>
</evidence>
<dbReference type="Pfam" id="PF00172">
    <property type="entry name" value="Zn_clus"/>
    <property type="match status" value="1"/>
</dbReference>
<evidence type="ECO:0000256" key="3">
    <source>
        <dbReference type="ARBA" id="ARBA00022833"/>
    </source>
</evidence>
<comment type="subcellular location">
    <subcellularLocation>
        <location evidence="1">Nucleus</location>
    </subcellularLocation>
</comment>
<dbReference type="Gene3D" id="4.10.240.10">
    <property type="entry name" value="Zn(2)-C6 fungal-type DNA-binding domain"/>
    <property type="match status" value="1"/>
</dbReference>
<evidence type="ECO:0000313" key="10">
    <source>
        <dbReference type="EMBL" id="KAF2152253.1"/>
    </source>
</evidence>
<dbReference type="PROSITE" id="PS50048">
    <property type="entry name" value="ZN2_CY6_FUNGAL_2"/>
    <property type="match status" value="1"/>
</dbReference>
<dbReference type="InterPro" id="IPR001138">
    <property type="entry name" value="Zn2Cys6_DnaBD"/>
</dbReference>